<reference evidence="2 3" key="1">
    <citation type="journal article" date="2012" name="J. Bacteriol.">
        <title>Genome Sequence of Blastococcus saxobsidens DD2, a Stone-Inhabiting Bacterium.</title>
        <authorList>
            <person name="Chouaia B."/>
            <person name="Crotti E."/>
            <person name="Brusetti L."/>
            <person name="Daffonchio D."/>
            <person name="Essoussi I."/>
            <person name="Nouioui I."/>
            <person name="Sbissi I."/>
            <person name="Ghodhbane-Gtari F."/>
            <person name="Gtari M."/>
            <person name="Vacherie B."/>
            <person name="Barbe V."/>
            <person name="Medigue C."/>
            <person name="Gury J."/>
            <person name="Pujic P."/>
            <person name="Normand P."/>
        </authorList>
    </citation>
    <scope>NUCLEOTIDE SEQUENCE [LARGE SCALE GENOMIC DNA]</scope>
    <source>
        <strain evidence="2 3">DD2</strain>
    </source>
</reference>
<organism evidence="2 3">
    <name type="scientific">Blastococcus saxobsidens (strain DD2)</name>
    <dbReference type="NCBI Taxonomy" id="1146883"/>
    <lineage>
        <taxon>Bacteria</taxon>
        <taxon>Bacillati</taxon>
        <taxon>Actinomycetota</taxon>
        <taxon>Actinomycetes</taxon>
        <taxon>Geodermatophilales</taxon>
        <taxon>Geodermatophilaceae</taxon>
        <taxon>Blastococcus</taxon>
    </lineage>
</organism>
<sequence>MLAPISSAPAATVCTLRLTSSAAEATTPDWALVSSADAEIYADEALSSSDDAATASADPTTDAITDRRSATAESSA</sequence>
<name>H6RUA3_BLASD</name>
<dbReference type="KEGG" id="bsd:BLASA_4935"/>
<dbReference type="AlphaFoldDB" id="H6RUA3"/>
<dbReference type="HOGENOM" id="CLU_2647307_0_0_11"/>
<proteinExistence type="predicted"/>
<evidence type="ECO:0000256" key="1">
    <source>
        <dbReference type="SAM" id="MobiDB-lite"/>
    </source>
</evidence>
<reference evidence="3" key="2">
    <citation type="submission" date="2012-02" db="EMBL/GenBank/DDBJ databases">
        <title>Complete genome sequence of Blastococcus saxobsidens strain DD2.</title>
        <authorList>
            <person name="Genoscope."/>
        </authorList>
    </citation>
    <scope>NUCLEOTIDE SEQUENCE [LARGE SCALE GENOMIC DNA]</scope>
    <source>
        <strain evidence="3">DD2</strain>
    </source>
</reference>
<dbReference type="Proteomes" id="UP000007517">
    <property type="component" value="Chromosome"/>
</dbReference>
<feature type="region of interest" description="Disordered" evidence="1">
    <location>
        <begin position="45"/>
        <end position="76"/>
    </location>
</feature>
<feature type="compositionally biased region" description="Low complexity" evidence="1">
    <location>
        <begin position="45"/>
        <end position="63"/>
    </location>
</feature>
<evidence type="ECO:0000313" key="2">
    <source>
        <dbReference type="EMBL" id="CCG05710.1"/>
    </source>
</evidence>
<dbReference type="EMBL" id="FO117623">
    <property type="protein sequence ID" value="CCG05710.1"/>
    <property type="molecule type" value="Genomic_DNA"/>
</dbReference>
<accession>H6RUA3</accession>
<protein>
    <submittedName>
        <fullName evidence="2">Uncharacterized protein</fullName>
    </submittedName>
</protein>
<gene>
    <name evidence="2" type="ordered locus">BLASA_4935</name>
</gene>
<evidence type="ECO:0000313" key="3">
    <source>
        <dbReference type="Proteomes" id="UP000007517"/>
    </source>
</evidence>
<keyword evidence="3" id="KW-1185">Reference proteome</keyword>